<keyword evidence="2" id="KW-1185">Reference proteome</keyword>
<dbReference type="AlphaFoldDB" id="A0A4Z1P1K4"/>
<organism evidence="1 2">
    <name type="scientific">Venturia nashicola</name>
    <dbReference type="NCBI Taxonomy" id="86259"/>
    <lineage>
        <taxon>Eukaryota</taxon>
        <taxon>Fungi</taxon>
        <taxon>Dikarya</taxon>
        <taxon>Ascomycota</taxon>
        <taxon>Pezizomycotina</taxon>
        <taxon>Dothideomycetes</taxon>
        <taxon>Pleosporomycetidae</taxon>
        <taxon>Venturiales</taxon>
        <taxon>Venturiaceae</taxon>
        <taxon>Venturia</taxon>
    </lineage>
</organism>
<sequence>MAPSWNPKPTVDGDSITIDDIRIRFKRTILVPDNQKVSQLPPGLGNFSLHQVSDYVGKLPETMELKGGIFLPMYQREAMWIDFTASRPYALRIHVGGVNAISVLQHKIEEGHSATSKIACTASPVVPRAPRVEAIFFNPDGPVSKFRSVAELKKEVEKQGKPLF</sequence>
<dbReference type="Proteomes" id="UP000298493">
    <property type="component" value="Unassembled WGS sequence"/>
</dbReference>
<dbReference type="STRING" id="86259.A0A4Z1P1K4"/>
<gene>
    <name evidence="1" type="ORF">E6O75_ATG11237</name>
</gene>
<reference evidence="1 2" key="1">
    <citation type="submission" date="2019-04" db="EMBL/GenBank/DDBJ databases">
        <title>High contiguity whole genome sequence and gene annotation resource for two Venturia nashicola isolates.</title>
        <authorList>
            <person name="Prokchorchik M."/>
            <person name="Won K."/>
            <person name="Lee Y."/>
            <person name="Choi E.D."/>
            <person name="Segonzac C."/>
            <person name="Sohn K.H."/>
        </authorList>
    </citation>
    <scope>NUCLEOTIDE SEQUENCE [LARGE SCALE GENOMIC DNA]</scope>
    <source>
        <strain evidence="1 2">PRI2</strain>
    </source>
</reference>
<name>A0A4Z1P1K4_9PEZI</name>
<accession>A0A4Z1P1K4</accession>
<protein>
    <submittedName>
        <fullName evidence="1">Uncharacterized protein</fullName>
    </submittedName>
</protein>
<evidence type="ECO:0000313" key="1">
    <source>
        <dbReference type="EMBL" id="TID22443.1"/>
    </source>
</evidence>
<proteinExistence type="predicted"/>
<dbReference type="OrthoDB" id="428577at2759"/>
<dbReference type="EMBL" id="SNSC02000008">
    <property type="protein sequence ID" value="TID22443.1"/>
    <property type="molecule type" value="Genomic_DNA"/>
</dbReference>
<evidence type="ECO:0000313" key="2">
    <source>
        <dbReference type="Proteomes" id="UP000298493"/>
    </source>
</evidence>
<comment type="caution">
    <text evidence="1">The sequence shown here is derived from an EMBL/GenBank/DDBJ whole genome shotgun (WGS) entry which is preliminary data.</text>
</comment>